<feature type="non-terminal residue" evidence="1">
    <location>
        <position position="1"/>
    </location>
</feature>
<name>X1I455_9ZZZZ</name>
<dbReference type="AlphaFoldDB" id="X1I455"/>
<organism evidence="1">
    <name type="scientific">marine sediment metagenome</name>
    <dbReference type="NCBI Taxonomy" id="412755"/>
    <lineage>
        <taxon>unclassified sequences</taxon>
        <taxon>metagenomes</taxon>
        <taxon>ecological metagenomes</taxon>
    </lineage>
</organism>
<comment type="caution">
    <text evidence="1">The sequence shown here is derived from an EMBL/GenBank/DDBJ whole genome shotgun (WGS) entry which is preliminary data.</text>
</comment>
<proteinExistence type="predicted"/>
<accession>X1I455</accession>
<reference evidence="1" key="1">
    <citation type="journal article" date="2014" name="Front. Microbiol.">
        <title>High frequency of phylogenetically diverse reductive dehalogenase-homologous genes in deep subseafloor sedimentary metagenomes.</title>
        <authorList>
            <person name="Kawai M."/>
            <person name="Futagami T."/>
            <person name="Toyoda A."/>
            <person name="Takaki Y."/>
            <person name="Nishi S."/>
            <person name="Hori S."/>
            <person name="Arai W."/>
            <person name="Tsubouchi T."/>
            <person name="Morono Y."/>
            <person name="Uchiyama I."/>
            <person name="Ito T."/>
            <person name="Fujiyama A."/>
            <person name="Inagaki F."/>
            <person name="Takami H."/>
        </authorList>
    </citation>
    <scope>NUCLEOTIDE SEQUENCE</scope>
    <source>
        <strain evidence="1">Expedition CK06-06</strain>
    </source>
</reference>
<feature type="non-terminal residue" evidence="1">
    <location>
        <position position="269"/>
    </location>
</feature>
<gene>
    <name evidence="1" type="ORF">S03H2_44552</name>
</gene>
<protein>
    <submittedName>
        <fullName evidence="1">Uncharacterized protein</fullName>
    </submittedName>
</protein>
<evidence type="ECO:0000313" key="1">
    <source>
        <dbReference type="EMBL" id="GAH64075.1"/>
    </source>
</evidence>
<dbReference type="EMBL" id="BARU01027865">
    <property type="protein sequence ID" value="GAH64075.1"/>
    <property type="molecule type" value="Genomic_DNA"/>
</dbReference>
<sequence>SATHLQWVGEVSGAGVALDAELTPGGLVFSVSPLGTGEAEVVAARWPGELRFEGDAREVSWADYHQGALFRADGKPWKGDTEWTHTAARFYGFTCGSDTLAVIVDTPFDAEATFKDDGATRMTSALTWKPSFGLLAYPRRVRFLPLAESGYVAVANAFRTYARQHGLWKSWEERVDENPDVEKLRGAFIAGAGYYYDDGADQLAAMKAMRKYGFTRGYLFSPKMLKFGDEWRSVAEANRVGDDEIRQIQDLGYLCAPFLQVEEAGPSIG</sequence>